<evidence type="ECO:0000256" key="1">
    <source>
        <dbReference type="SAM" id="MobiDB-lite"/>
    </source>
</evidence>
<gene>
    <name evidence="2" type="ORF">PACLA_8A055164</name>
</gene>
<evidence type="ECO:0000313" key="2">
    <source>
        <dbReference type="EMBL" id="CAB3994108.1"/>
    </source>
</evidence>
<dbReference type="AlphaFoldDB" id="A0A7D9HV92"/>
<protein>
    <submittedName>
        <fullName evidence="2">Uncharacterized protein</fullName>
    </submittedName>
</protein>
<accession>A0A7D9HV92</accession>
<feature type="compositionally biased region" description="Polar residues" evidence="1">
    <location>
        <begin position="81"/>
        <end position="92"/>
    </location>
</feature>
<keyword evidence="3" id="KW-1185">Reference proteome</keyword>
<sequence>MTKLSEVSFKTLTECKKIRESVGGENHHEDQCKGIPAVLKEEPFYYHRECYHKFTYARALLKRKLENENETKKNNKRPSRASPSTGDASSSGIFPKQCMICSKERIKVGGKFQFPTKILTKSAEETLEKAAHLRND</sequence>
<reference evidence="2" key="1">
    <citation type="submission" date="2020-04" db="EMBL/GenBank/DDBJ databases">
        <authorList>
            <person name="Alioto T."/>
            <person name="Alioto T."/>
            <person name="Gomez Garrido J."/>
        </authorList>
    </citation>
    <scope>NUCLEOTIDE SEQUENCE</scope>
    <source>
        <strain evidence="2">A484AB</strain>
    </source>
</reference>
<feature type="region of interest" description="Disordered" evidence="1">
    <location>
        <begin position="67"/>
        <end position="93"/>
    </location>
</feature>
<comment type="caution">
    <text evidence="2">The sequence shown here is derived from an EMBL/GenBank/DDBJ whole genome shotgun (WGS) entry which is preliminary data.</text>
</comment>
<name>A0A7D9HV92_PARCT</name>
<proteinExistence type="predicted"/>
<dbReference type="EMBL" id="CACRXK020002393">
    <property type="protein sequence ID" value="CAB3994108.1"/>
    <property type="molecule type" value="Genomic_DNA"/>
</dbReference>
<organism evidence="2 3">
    <name type="scientific">Paramuricea clavata</name>
    <name type="common">Red gorgonian</name>
    <name type="synonym">Violescent sea-whip</name>
    <dbReference type="NCBI Taxonomy" id="317549"/>
    <lineage>
        <taxon>Eukaryota</taxon>
        <taxon>Metazoa</taxon>
        <taxon>Cnidaria</taxon>
        <taxon>Anthozoa</taxon>
        <taxon>Octocorallia</taxon>
        <taxon>Malacalcyonacea</taxon>
        <taxon>Plexauridae</taxon>
        <taxon>Paramuricea</taxon>
    </lineage>
</organism>
<evidence type="ECO:0000313" key="3">
    <source>
        <dbReference type="Proteomes" id="UP001152795"/>
    </source>
</evidence>
<dbReference type="Proteomes" id="UP001152795">
    <property type="component" value="Unassembled WGS sequence"/>
</dbReference>